<feature type="domain" description="ABC transmembrane type-1" evidence="11">
    <location>
        <begin position="172"/>
        <end position="450"/>
    </location>
</feature>
<evidence type="ECO:0000259" key="12">
    <source>
        <dbReference type="PROSITE" id="PS50990"/>
    </source>
</evidence>
<keyword evidence="7 9" id="KW-1133">Transmembrane helix</keyword>
<keyword evidence="6 13" id="KW-0067">ATP-binding</keyword>
<feature type="domain" description="Peptidase C39" evidence="12">
    <location>
        <begin position="12"/>
        <end position="136"/>
    </location>
</feature>
<dbReference type="SUPFAM" id="SSF90123">
    <property type="entry name" value="ABC transporter transmembrane region"/>
    <property type="match status" value="1"/>
</dbReference>
<dbReference type="InterPro" id="IPR039421">
    <property type="entry name" value="Type_1_exporter"/>
</dbReference>
<dbReference type="Proteomes" id="UP000641137">
    <property type="component" value="Unassembled WGS sequence"/>
</dbReference>
<keyword evidence="14" id="KW-1185">Reference proteome</keyword>
<evidence type="ECO:0000313" key="13">
    <source>
        <dbReference type="EMBL" id="GHC73299.1"/>
    </source>
</evidence>
<dbReference type="InterPro" id="IPR011527">
    <property type="entry name" value="ABC1_TM_dom"/>
</dbReference>
<comment type="caution">
    <text evidence="13">The sequence shown here is derived from an EMBL/GenBank/DDBJ whole genome shotgun (WGS) entry which is preliminary data.</text>
</comment>
<dbReference type="NCBIfam" id="TIGR03375">
    <property type="entry name" value="type_I_sec_LssB"/>
    <property type="match status" value="1"/>
</dbReference>
<dbReference type="PROSITE" id="PS50929">
    <property type="entry name" value="ABC_TM1F"/>
    <property type="match status" value="1"/>
</dbReference>
<keyword evidence="3 9" id="KW-0812">Transmembrane</keyword>
<dbReference type="InterPro" id="IPR017871">
    <property type="entry name" value="ABC_transporter-like_CS"/>
</dbReference>
<dbReference type="GO" id="GO:0016887">
    <property type="term" value="F:ATP hydrolysis activity"/>
    <property type="evidence" value="ECO:0007669"/>
    <property type="project" value="InterPro"/>
</dbReference>
<gene>
    <name evidence="13" type="primary">paxB</name>
    <name evidence="13" type="ORF">GCM10010136_21630</name>
</gene>
<dbReference type="Gene3D" id="1.20.1560.10">
    <property type="entry name" value="ABC transporter type 1, transmembrane domain"/>
    <property type="match status" value="1"/>
</dbReference>
<reference evidence="13" key="1">
    <citation type="journal article" date="2014" name="Int. J. Syst. Evol. Microbiol.">
        <title>Complete genome sequence of Corynebacterium casei LMG S-19264T (=DSM 44701T), isolated from a smear-ripened cheese.</title>
        <authorList>
            <consortium name="US DOE Joint Genome Institute (JGI-PGF)"/>
            <person name="Walter F."/>
            <person name="Albersmeier A."/>
            <person name="Kalinowski J."/>
            <person name="Ruckert C."/>
        </authorList>
    </citation>
    <scope>NUCLEOTIDE SEQUENCE</scope>
    <source>
        <strain evidence="13">KCTC 42097</strain>
    </source>
</reference>
<dbReference type="CDD" id="cd18587">
    <property type="entry name" value="ABC_6TM_LapB_like"/>
    <property type="match status" value="1"/>
</dbReference>
<evidence type="ECO:0000256" key="5">
    <source>
        <dbReference type="ARBA" id="ARBA00022801"/>
    </source>
</evidence>
<evidence type="ECO:0000256" key="9">
    <source>
        <dbReference type="SAM" id="Phobius"/>
    </source>
</evidence>
<sequence length="731" mass="80134">MTLHKDESSLTDTPPPDLAPWFSCLRHVARHYRIPLSEQAARQSMYWDTASEGKDRIGNIAQSLGLRLRLKHPSETKFTSWQLPMIVALKDGQVIVVTAFGANGDASVTDGADGSTGNIMPADVLFENAERVAIARPLHAIPDERVDAYIKPYERGWFRKIVLRDLRPYGHVMIASLVANLLGLAGILFSMQVYDRVVPAKSFNTLYVLFSGVLLALVFDFIMRKTRMSVIDMLGKRADIRMSDLVFGHALRVKNKARPVSTGTFIAQLRELEQVRDMLTSTTVTAIADIPFFIVFLTILFFIGGALAFVPLVALILLIVPGVLYQRRLRAASQAAMRESSLRNAVLVEAVQGIEDIKTLQAEDRFQQQWNHLNAVTGDAQLKQRNIANTLNVWTFNIQTAVYASTIFVGAPMVMAGEITTGVLVGSSVLASRMMGPMAQITQVLSRLQQAKIGLSSLNDLMRLPVDHAPRESRIHLSRIAGNYRLSSTQFHYDALNLGVPALLVKSLSITGGEKIALLGKNGAGKSTLLQGLSGMLEPSAGEILLDSIALKHIDPADLRRDVAYLSQNATLFFGTIRENLLLGAPNASSTQIIRALEMTGAAEFIHRLPRGLDHQILEGGRGLSGGQKQALLLARLMLRDPSVVLLDEPTASMDEATERHFLEAFGRWSAEKTVVIATHRMRVLDLVNRLIVVDQGAIVMDEKKEIALQKLRGISNVAGSPPPANAGTRS</sequence>
<protein>
    <submittedName>
        <fullName evidence="13">ATP-binding protein</fullName>
    </submittedName>
</protein>
<dbReference type="InterPro" id="IPR003439">
    <property type="entry name" value="ABC_transporter-like_ATP-bd"/>
</dbReference>
<dbReference type="PROSITE" id="PS50893">
    <property type="entry name" value="ABC_TRANSPORTER_2"/>
    <property type="match status" value="1"/>
</dbReference>
<dbReference type="Gene3D" id="3.90.70.10">
    <property type="entry name" value="Cysteine proteinases"/>
    <property type="match status" value="1"/>
</dbReference>
<evidence type="ECO:0000256" key="7">
    <source>
        <dbReference type="ARBA" id="ARBA00022989"/>
    </source>
</evidence>
<feature type="domain" description="ABC transporter" evidence="10">
    <location>
        <begin position="484"/>
        <end position="721"/>
    </location>
</feature>
<dbReference type="InterPro" id="IPR003593">
    <property type="entry name" value="AAA+_ATPase"/>
</dbReference>
<evidence type="ECO:0000256" key="3">
    <source>
        <dbReference type="ARBA" id="ARBA00022692"/>
    </source>
</evidence>
<dbReference type="GO" id="GO:0006508">
    <property type="term" value="P:proteolysis"/>
    <property type="evidence" value="ECO:0007669"/>
    <property type="project" value="InterPro"/>
</dbReference>
<comment type="similarity">
    <text evidence="2">Belongs to the ABC transporter superfamily.</text>
</comment>
<dbReference type="Gene3D" id="3.40.50.300">
    <property type="entry name" value="P-loop containing nucleotide triphosphate hydrolases"/>
    <property type="match status" value="1"/>
</dbReference>
<dbReference type="GO" id="GO:0015421">
    <property type="term" value="F:ABC-type oligopeptide transporter activity"/>
    <property type="evidence" value="ECO:0007669"/>
    <property type="project" value="TreeGrafter"/>
</dbReference>
<name>A0A8J3GGJ0_9HYPH</name>
<organism evidence="13 14">
    <name type="scientific">Limoniibacter endophyticus</name>
    <dbReference type="NCBI Taxonomy" id="1565040"/>
    <lineage>
        <taxon>Bacteria</taxon>
        <taxon>Pseudomonadati</taxon>
        <taxon>Pseudomonadota</taxon>
        <taxon>Alphaproteobacteria</taxon>
        <taxon>Hyphomicrobiales</taxon>
        <taxon>Bartonellaceae</taxon>
        <taxon>Limoniibacter</taxon>
    </lineage>
</organism>
<accession>A0A8J3GGJ0</accession>
<feature type="transmembrane region" description="Helical" evidence="9">
    <location>
        <begin position="278"/>
        <end position="302"/>
    </location>
</feature>
<dbReference type="InterPro" id="IPR017750">
    <property type="entry name" value="ATPase_T1SS"/>
</dbReference>
<dbReference type="PANTHER" id="PTHR43394">
    <property type="entry name" value="ATP-DEPENDENT PERMEASE MDL1, MITOCHONDRIAL"/>
    <property type="match status" value="1"/>
</dbReference>
<keyword evidence="4" id="KW-0547">Nucleotide-binding</keyword>
<dbReference type="GO" id="GO:0005524">
    <property type="term" value="F:ATP binding"/>
    <property type="evidence" value="ECO:0007669"/>
    <property type="project" value="UniProtKB-KW"/>
</dbReference>
<dbReference type="Pfam" id="PF00664">
    <property type="entry name" value="ABC_membrane"/>
    <property type="match status" value="1"/>
</dbReference>
<dbReference type="PANTHER" id="PTHR43394:SF1">
    <property type="entry name" value="ATP-BINDING CASSETTE SUB-FAMILY B MEMBER 10, MITOCHONDRIAL"/>
    <property type="match status" value="1"/>
</dbReference>
<evidence type="ECO:0000256" key="8">
    <source>
        <dbReference type="ARBA" id="ARBA00023136"/>
    </source>
</evidence>
<reference evidence="13" key="2">
    <citation type="submission" date="2020-09" db="EMBL/GenBank/DDBJ databases">
        <authorList>
            <person name="Sun Q."/>
            <person name="Kim S."/>
        </authorList>
    </citation>
    <scope>NUCLEOTIDE SEQUENCE</scope>
    <source>
        <strain evidence="13">KCTC 42097</strain>
    </source>
</reference>
<feature type="transmembrane region" description="Helical" evidence="9">
    <location>
        <begin position="308"/>
        <end position="325"/>
    </location>
</feature>
<evidence type="ECO:0000259" key="11">
    <source>
        <dbReference type="PROSITE" id="PS50929"/>
    </source>
</evidence>
<dbReference type="EMBL" id="BMZO01000006">
    <property type="protein sequence ID" value="GHC73299.1"/>
    <property type="molecule type" value="Genomic_DNA"/>
</dbReference>
<proteinExistence type="inferred from homology"/>
<dbReference type="AlphaFoldDB" id="A0A8J3GGJ0"/>
<dbReference type="SMART" id="SM00382">
    <property type="entry name" value="AAA"/>
    <property type="match status" value="1"/>
</dbReference>
<comment type="subcellular location">
    <subcellularLocation>
        <location evidence="1">Cell membrane</location>
        <topology evidence="1">Multi-pass membrane protein</topology>
    </subcellularLocation>
</comment>
<dbReference type="InterPro" id="IPR005074">
    <property type="entry name" value="Peptidase_C39"/>
</dbReference>
<feature type="transmembrane region" description="Helical" evidence="9">
    <location>
        <begin position="206"/>
        <end position="223"/>
    </location>
</feature>
<evidence type="ECO:0000313" key="14">
    <source>
        <dbReference type="Proteomes" id="UP000641137"/>
    </source>
</evidence>
<keyword evidence="5" id="KW-0378">Hydrolase</keyword>
<evidence type="ECO:0000256" key="1">
    <source>
        <dbReference type="ARBA" id="ARBA00004651"/>
    </source>
</evidence>
<evidence type="ECO:0000256" key="2">
    <source>
        <dbReference type="ARBA" id="ARBA00005417"/>
    </source>
</evidence>
<dbReference type="GO" id="GO:0008233">
    <property type="term" value="F:peptidase activity"/>
    <property type="evidence" value="ECO:0007669"/>
    <property type="project" value="InterPro"/>
</dbReference>
<dbReference type="RefSeq" id="WP_189490009.1">
    <property type="nucleotide sequence ID" value="NZ_BMZO01000006.1"/>
</dbReference>
<dbReference type="InterPro" id="IPR036640">
    <property type="entry name" value="ABC1_TM_sf"/>
</dbReference>
<dbReference type="SUPFAM" id="SSF52540">
    <property type="entry name" value="P-loop containing nucleoside triphosphate hydrolases"/>
    <property type="match status" value="1"/>
</dbReference>
<dbReference type="PROSITE" id="PS00211">
    <property type="entry name" value="ABC_TRANSPORTER_1"/>
    <property type="match status" value="1"/>
</dbReference>
<dbReference type="PROSITE" id="PS50990">
    <property type="entry name" value="PEPTIDASE_C39"/>
    <property type="match status" value="1"/>
</dbReference>
<evidence type="ECO:0000256" key="6">
    <source>
        <dbReference type="ARBA" id="ARBA00022840"/>
    </source>
</evidence>
<evidence type="ECO:0000259" key="10">
    <source>
        <dbReference type="PROSITE" id="PS50893"/>
    </source>
</evidence>
<keyword evidence="8 9" id="KW-0472">Membrane</keyword>
<dbReference type="Pfam" id="PF00005">
    <property type="entry name" value="ABC_tran"/>
    <property type="match status" value="1"/>
</dbReference>
<dbReference type="GO" id="GO:0005886">
    <property type="term" value="C:plasma membrane"/>
    <property type="evidence" value="ECO:0007669"/>
    <property type="project" value="UniProtKB-SubCell"/>
</dbReference>
<evidence type="ECO:0000256" key="4">
    <source>
        <dbReference type="ARBA" id="ARBA00022741"/>
    </source>
</evidence>
<feature type="transmembrane region" description="Helical" evidence="9">
    <location>
        <begin position="169"/>
        <end position="194"/>
    </location>
</feature>
<dbReference type="InterPro" id="IPR027417">
    <property type="entry name" value="P-loop_NTPase"/>
</dbReference>